<organism evidence="1 2">
    <name type="scientific">Cutaneotrichosporon spelunceum</name>
    <dbReference type="NCBI Taxonomy" id="1672016"/>
    <lineage>
        <taxon>Eukaryota</taxon>
        <taxon>Fungi</taxon>
        <taxon>Dikarya</taxon>
        <taxon>Basidiomycota</taxon>
        <taxon>Agaricomycotina</taxon>
        <taxon>Tremellomycetes</taxon>
        <taxon>Trichosporonales</taxon>
        <taxon>Trichosporonaceae</taxon>
        <taxon>Cutaneotrichosporon</taxon>
    </lineage>
</organism>
<sequence>MLGTERALDSAAYPHIAEFVLDVLVSNLASSRSPRCSRSLLALRLLNRATRDRVDGRLSYRFMLHDRRRHPAFTGLTLGAVLSVSDESASIASEEPVRPRKRARVEQPNHVLRTRRGVQAAPPLHTTDLTSTERKRRARSLLRYTRLLDLGEYALCPELRDAFTRPELFASIFPNVQVLRMTGDRFPTFDAGTQLPPAVWFRHLNPAPEGRAVHYRLDPVPTSRLVWSVDFDSSDMALHYDNGGAAWVEPFYAADETKEFVYLFVPRKGRSLRLREGGHVVRPRTSGFAWGDYRVPSGALGVLEDVIFHMGPELERSHVLVGLESMPPQALGLEEGVGRDEVFQAVRAGIKAAALARRDDARDRVVHVDLWPDSLVDTCVEHVRIITLDEYRAEVGEEQYAWETNADVR</sequence>
<dbReference type="AlphaFoldDB" id="A0AAD3TSR5"/>
<accession>A0AAD3TSR5</accession>
<comment type="caution">
    <text evidence="1">The sequence shown here is derived from an EMBL/GenBank/DDBJ whole genome shotgun (WGS) entry which is preliminary data.</text>
</comment>
<name>A0AAD3TSR5_9TREE</name>
<proteinExistence type="predicted"/>
<dbReference type="Proteomes" id="UP001222932">
    <property type="component" value="Unassembled WGS sequence"/>
</dbReference>
<dbReference type="EMBL" id="BTCM01000003">
    <property type="protein sequence ID" value="GMK56162.1"/>
    <property type="molecule type" value="Genomic_DNA"/>
</dbReference>
<reference evidence="1" key="1">
    <citation type="journal article" date="2023" name="BMC Genomics">
        <title>Chromosome-level genome assemblies of Cutaneotrichosporon spp. (Trichosporonales, Basidiomycota) reveal imbalanced evolution between nucleotide sequences and chromosome synteny.</title>
        <authorList>
            <person name="Kobayashi Y."/>
            <person name="Kayamori A."/>
            <person name="Aoki K."/>
            <person name="Shiwa Y."/>
            <person name="Matsutani M."/>
            <person name="Fujita N."/>
            <person name="Sugita T."/>
            <person name="Iwasaki W."/>
            <person name="Tanaka N."/>
            <person name="Takashima M."/>
        </authorList>
    </citation>
    <scope>NUCLEOTIDE SEQUENCE</scope>
    <source>
        <strain evidence="1">HIS016</strain>
    </source>
</reference>
<gene>
    <name evidence="1" type="ORF">CspeluHIS016_0300020</name>
</gene>
<reference evidence="1" key="2">
    <citation type="submission" date="2023-06" db="EMBL/GenBank/DDBJ databases">
        <authorList>
            <person name="Kobayashi Y."/>
            <person name="Kayamori A."/>
            <person name="Aoki K."/>
            <person name="Shiwa Y."/>
            <person name="Fujita N."/>
            <person name="Sugita T."/>
            <person name="Iwasaki W."/>
            <person name="Tanaka N."/>
            <person name="Takashima M."/>
        </authorList>
    </citation>
    <scope>NUCLEOTIDE SEQUENCE</scope>
    <source>
        <strain evidence="1">HIS016</strain>
    </source>
</reference>
<keyword evidence="2" id="KW-1185">Reference proteome</keyword>
<evidence type="ECO:0000313" key="1">
    <source>
        <dbReference type="EMBL" id="GMK56162.1"/>
    </source>
</evidence>
<evidence type="ECO:0000313" key="2">
    <source>
        <dbReference type="Proteomes" id="UP001222932"/>
    </source>
</evidence>
<protein>
    <submittedName>
        <fullName evidence="1">Uncharacterized protein</fullName>
    </submittedName>
</protein>